<dbReference type="PRINTS" id="PR01438">
    <property type="entry name" value="UNVRSLSTRESS"/>
</dbReference>
<dbReference type="PANTHER" id="PTHR46268">
    <property type="entry name" value="STRESS RESPONSE PROTEIN NHAX"/>
    <property type="match status" value="1"/>
</dbReference>
<dbReference type="EMBL" id="CP026309">
    <property type="protein sequence ID" value="AUV84006.1"/>
    <property type="molecule type" value="Genomic_DNA"/>
</dbReference>
<name>A0A2I8VQ33_9EURY</name>
<dbReference type="AlphaFoldDB" id="A0A2I8VQ33"/>
<dbReference type="KEGG" id="srub:C2R22_14865"/>
<evidence type="ECO:0000313" key="3">
    <source>
        <dbReference type="EMBL" id="AUV84006.1"/>
    </source>
</evidence>
<dbReference type="CDD" id="cd00293">
    <property type="entry name" value="USP-like"/>
    <property type="match status" value="1"/>
</dbReference>
<comment type="similarity">
    <text evidence="1">Belongs to the universal stress protein A family.</text>
</comment>
<dbReference type="PANTHER" id="PTHR46268:SF6">
    <property type="entry name" value="UNIVERSAL STRESS PROTEIN UP12"/>
    <property type="match status" value="1"/>
</dbReference>
<dbReference type="InterPro" id="IPR006015">
    <property type="entry name" value="Universal_stress_UspA"/>
</dbReference>
<accession>A0A2I8VQ33</accession>
<reference evidence="3 4" key="1">
    <citation type="submission" date="2018-01" db="EMBL/GenBank/DDBJ databases">
        <title>Complete genome sequence of Salinigranum rubrum GX10T, an extremely halophilic archaeon isolated from a marine solar saltern.</title>
        <authorList>
            <person name="Han S."/>
        </authorList>
    </citation>
    <scope>NUCLEOTIDE SEQUENCE [LARGE SCALE GENOMIC DNA]</scope>
    <source>
        <strain evidence="3 4">GX10</strain>
    </source>
</reference>
<dbReference type="Gene3D" id="3.40.50.620">
    <property type="entry name" value="HUPs"/>
    <property type="match status" value="1"/>
</dbReference>
<dbReference type="Pfam" id="PF00582">
    <property type="entry name" value="Usp"/>
    <property type="match status" value="1"/>
</dbReference>
<gene>
    <name evidence="3" type="ORF">C2R22_14865</name>
</gene>
<protein>
    <submittedName>
        <fullName evidence="3">Universal stress protein</fullName>
    </submittedName>
</protein>
<evidence type="ECO:0000259" key="2">
    <source>
        <dbReference type="Pfam" id="PF00582"/>
    </source>
</evidence>
<dbReference type="GeneID" id="35593399"/>
<dbReference type="InterPro" id="IPR014729">
    <property type="entry name" value="Rossmann-like_a/b/a_fold"/>
</dbReference>
<evidence type="ECO:0000256" key="1">
    <source>
        <dbReference type="ARBA" id="ARBA00008791"/>
    </source>
</evidence>
<dbReference type="OrthoDB" id="105697at2157"/>
<dbReference type="Proteomes" id="UP000236584">
    <property type="component" value="Chromosome"/>
</dbReference>
<dbReference type="SUPFAM" id="SSF52402">
    <property type="entry name" value="Adenine nucleotide alpha hydrolases-like"/>
    <property type="match status" value="1"/>
</dbReference>
<proteinExistence type="inferred from homology"/>
<feature type="domain" description="UspA" evidence="2">
    <location>
        <begin position="1"/>
        <end position="139"/>
    </location>
</feature>
<sequence length="145" mass="15537">MYHRILLPTDGSEASLAALDHALDLTGRFDAALDVLYVVDTGALPLDAHSRALFDAADQAARGTVADMVDRAERRGVERVTGEVREGSPSEVVLDYAADHDVDLVVMGTHARTGVERYLLGSVTERVLRASPVPVLTVRGPSESD</sequence>
<organism evidence="3 4">
    <name type="scientific">Salinigranum rubrum</name>
    <dbReference type="NCBI Taxonomy" id="755307"/>
    <lineage>
        <taxon>Archaea</taxon>
        <taxon>Methanobacteriati</taxon>
        <taxon>Methanobacteriota</taxon>
        <taxon>Stenosarchaea group</taxon>
        <taxon>Halobacteria</taxon>
        <taxon>Halobacteriales</taxon>
        <taxon>Haloferacaceae</taxon>
        <taxon>Salinigranum</taxon>
    </lineage>
</organism>
<keyword evidence="4" id="KW-1185">Reference proteome</keyword>
<dbReference type="RefSeq" id="WP_103427695.1">
    <property type="nucleotide sequence ID" value="NZ_CP026309.1"/>
</dbReference>
<dbReference type="InterPro" id="IPR006016">
    <property type="entry name" value="UspA"/>
</dbReference>
<evidence type="ECO:0000313" key="4">
    <source>
        <dbReference type="Proteomes" id="UP000236584"/>
    </source>
</evidence>